<organism evidence="1 2">
    <name type="scientific">Virgisporangium aliadipatigenens</name>
    <dbReference type="NCBI Taxonomy" id="741659"/>
    <lineage>
        <taxon>Bacteria</taxon>
        <taxon>Bacillati</taxon>
        <taxon>Actinomycetota</taxon>
        <taxon>Actinomycetes</taxon>
        <taxon>Micromonosporales</taxon>
        <taxon>Micromonosporaceae</taxon>
        <taxon>Virgisporangium</taxon>
    </lineage>
</organism>
<name>A0A8J4DNJ0_9ACTN</name>
<keyword evidence="2" id="KW-1185">Reference proteome</keyword>
<dbReference type="EMBL" id="BOPF01000002">
    <property type="protein sequence ID" value="GIJ43871.1"/>
    <property type="molecule type" value="Genomic_DNA"/>
</dbReference>
<dbReference type="InterPro" id="IPR029058">
    <property type="entry name" value="AB_hydrolase_fold"/>
</dbReference>
<dbReference type="AlphaFoldDB" id="A0A8J4DNJ0"/>
<gene>
    <name evidence="1" type="ORF">Val02_07570</name>
</gene>
<sequence length="72" mass="7720">MACGVARRAVYRSRTGRVGPVACASTPTVGGFYIGRWESFVAEEFVEHLVDEYDVADGRVSLVGSSMGGYGR</sequence>
<evidence type="ECO:0000313" key="2">
    <source>
        <dbReference type="Proteomes" id="UP000619260"/>
    </source>
</evidence>
<evidence type="ECO:0008006" key="3">
    <source>
        <dbReference type="Google" id="ProtNLM"/>
    </source>
</evidence>
<protein>
    <recommendedName>
        <fullName evidence="3">Alpha/beta hydrolase</fullName>
    </recommendedName>
</protein>
<dbReference type="RefSeq" id="WP_203897403.1">
    <property type="nucleotide sequence ID" value="NZ_BOPF01000002.1"/>
</dbReference>
<evidence type="ECO:0000313" key="1">
    <source>
        <dbReference type="EMBL" id="GIJ43871.1"/>
    </source>
</evidence>
<dbReference type="Proteomes" id="UP000619260">
    <property type="component" value="Unassembled WGS sequence"/>
</dbReference>
<reference evidence="1" key="1">
    <citation type="submission" date="2021-01" db="EMBL/GenBank/DDBJ databases">
        <title>Whole genome shotgun sequence of Virgisporangium aliadipatigenens NBRC 105644.</title>
        <authorList>
            <person name="Komaki H."/>
            <person name="Tamura T."/>
        </authorList>
    </citation>
    <scope>NUCLEOTIDE SEQUENCE</scope>
    <source>
        <strain evidence="1">NBRC 105644</strain>
    </source>
</reference>
<dbReference type="Gene3D" id="3.40.50.1820">
    <property type="entry name" value="alpha/beta hydrolase"/>
    <property type="match status" value="1"/>
</dbReference>
<dbReference type="SUPFAM" id="SSF53474">
    <property type="entry name" value="alpha/beta-Hydrolases"/>
    <property type="match status" value="1"/>
</dbReference>
<proteinExistence type="predicted"/>
<accession>A0A8J4DNJ0</accession>
<dbReference type="InterPro" id="IPR000801">
    <property type="entry name" value="Esterase-like"/>
</dbReference>
<dbReference type="Pfam" id="PF00756">
    <property type="entry name" value="Esterase"/>
    <property type="match status" value="1"/>
</dbReference>
<comment type="caution">
    <text evidence="1">The sequence shown here is derived from an EMBL/GenBank/DDBJ whole genome shotgun (WGS) entry which is preliminary data.</text>
</comment>